<keyword evidence="2" id="KW-1133">Transmembrane helix</keyword>
<feature type="compositionally biased region" description="Basic residues" evidence="1">
    <location>
        <begin position="1"/>
        <end position="18"/>
    </location>
</feature>
<keyword evidence="2" id="KW-0812">Transmembrane</keyword>
<evidence type="ECO:0000256" key="1">
    <source>
        <dbReference type="SAM" id="MobiDB-lite"/>
    </source>
</evidence>
<name>A0AAD4ZAM3_PRUDU</name>
<dbReference type="AlphaFoldDB" id="A0AAD4ZAM3"/>
<protein>
    <submittedName>
        <fullName evidence="3">Uncharacterized protein</fullName>
    </submittedName>
</protein>
<comment type="caution">
    <text evidence="3">The sequence shown here is derived from an EMBL/GenBank/DDBJ whole genome shotgun (WGS) entry which is preliminary data.</text>
</comment>
<dbReference type="EMBL" id="JAJFAZ020000003">
    <property type="protein sequence ID" value="KAI5338063.1"/>
    <property type="molecule type" value="Genomic_DNA"/>
</dbReference>
<keyword evidence="4" id="KW-1185">Reference proteome</keyword>
<proteinExistence type="predicted"/>
<accession>A0AAD4ZAM3</accession>
<feature type="region of interest" description="Disordered" evidence="1">
    <location>
        <begin position="1"/>
        <end position="21"/>
    </location>
</feature>
<reference evidence="3 4" key="1">
    <citation type="journal article" date="2022" name="G3 (Bethesda)">
        <title>Whole-genome sequence and methylome profiling of the almond [Prunus dulcis (Mill.) D.A. Webb] cultivar 'Nonpareil'.</title>
        <authorList>
            <person name="D'Amico-Willman K.M."/>
            <person name="Ouma W.Z."/>
            <person name="Meulia T."/>
            <person name="Sideli G.M."/>
            <person name="Gradziel T.M."/>
            <person name="Fresnedo-Ramirez J."/>
        </authorList>
    </citation>
    <scope>NUCLEOTIDE SEQUENCE [LARGE SCALE GENOMIC DNA]</scope>
    <source>
        <strain evidence="3">Clone GOH B32 T37-40</strain>
    </source>
</reference>
<organism evidence="3 4">
    <name type="scientific">Prunus dulcis</name>
    <name type="common">Almond</name>
    <name type="synonym">Amygdalus dulcis</name>
    <dbReference type="NCBI Taxonomy" id="3755"/>
    <lineage>
        <taxon>Eukaryota</taxon>
        <taxon>Viridiplantae</taxon>
        <taxon>Streptophyta</taxon>
        <taxon>Embryophyta</taxon>
        <taxon>Tracheophyta</taxon>
        <taxon>Spermatophyta</taxon>
        <taxon>Magnoliopsida</taxon>
        <taxon>eudicotyledons</taxon>
        <taxon>Gunneridae</taxon>
        <taxon>Pentapetalae</taxon>
        <taxon>rosids</taxon>
        <taxon>fabids</taxon>
        <taxon>Rosales</taxon>
        <taxon>Rosaceae</taxon>
        <taxon>Amygdaloideae</taxon>
        <taxon>Amygdaleae</taxon>
        <taxon>Prunus</taxon>
    </lineage>
</organism>
<gene>
    <name evidence="3" type="ORF">L3X38_017334</name>
</gene>
<sequence>MEAKVVKKRDTHGPKKAVKGNDVVEDLPSASSSTSPFLLYTGDLSALSFPMFHFLPLTCSTIFVYLSKPRCS</sequence>
<evidence type="ECO:0000256" key="2">
    <source>
        <dbReference type="SAM" id="Phobius"/>
    </source>
</evidence>
<dbReference type="Proteomes" id="UP001054821">
    <property type="component" value="Chromosome 3"/>
</dbReference>
<feature type="transmembrane region" description="Helical" evidence="2">
    <location>
        <begin position="44"/>
        <end position="66"/>
    </location>
</feature>
<evidence type="ECO:0000313" key="3">
    <source>
        <dbReference type="EMBL" id="KAI5338063.1"/>
    </source>
</evidence>
<evidence type="ECO:0000313" key="4">
    <source>
        <dbReference type="Proteomes" id="UP001054821"/>
    </source>
</evidence>
<keyword evidence="2" id="KW-0472">Membrane</keyword>